<dbReference type="RefSeq" id="WP_152708629.1">
    <property type="nucleotide sequence ID" value="NZ_VOSJ01000001.1"/>
</dbReference>
<dbReference type="AlphaFoldDB" id="A0A5N7MAE5"/>
<evidence type="ECO:0000313" key="3">
    <source>
        <dbReference type="Proteomes" id="UP000403266"/>
    </source>
</evidence>
<accession>A0A5N7MAE5</accession>
<feature type="transmembrane region" description="Helical" evidence="1">
    <location>
        <begin position="27"/>
        <end position="44"/>
    </location>
</feature>
<organism evidence="2 3">
    <name type="scientific">Microvirga tunisiensis</name>
    <dbReference type="NCBI Taxonomy" id="2108360"/>
    <lineage>
        <taxon>Bacteria</taxon>
        <taxon>Pseudomonadati</taxon>
        <taxon>Pseudomonadota</taxon>
        <taxon>Alphaproteobacteria</taxon>
        <taxon>Hyphomicrobiales</taxon>
        <taxon>Methylobacteriaceae</taxon>
        <taxon>Microvirga</taxon>
    </lineage>
</organism>
<keyword evidence="1" id="KW-0812">Transmembrane</keyword>
<name>A0A5N7MAE5_9HYPH</name>
<sequence length="81" mass="8762">MHRAKYRDIPAYADDVISFAKPVRSQLVLGAGLLSMLMIAMSAVEAPMLHQGTYISQSSEDGGPAQGISWLMCMFGEKPTS</sequence>
<keyword evidence="1" id="KW-0472">Membrane</keyword>
<dbReference type="Proteomes" id="UP000403266">
    <property type="component" value="Unassembled WGS sequence"/>
</dbReference>
<keyword evidence="1" id="KW-1133">Transmembrane helix</keyword>
<gene>
    <name evidence="2" type="ORF">FS320_00390</name>
</gene>
<dbReference type="EMBL" id="VOSK01000001">
    <property type="protein sequence ID" value="MPR23717.1"/>
    <property type="molecule type" value="Genomic_DNA"/>
</dbReference>
<protein>
    <submittedName>
        <fullName evidence="2">Uncharacterized protein</fullName>
    </submittedName>
</protein>
<comment type="caution">
    <text evidence="2">The sequence shown here is derived from an EMBL/GenBank/DDBJ whole genome shotgun (WGS) entry which is preliminary data.</text>
</comment>
<evidence type="ECO:0000256" key="1">
    <source>
        <dbReference type="SAM" id="Phobius"/>
    </source>
</evidence>
<keyword evidence="3" id="KW-1185">Reference proteome</keyword>
<proteinExistence type="predicted"/>
<evidence type="ECO:0000313" key="2">
    <source>
        <dbReference type="EMBL" id="MPR23717.1"/>
    </source>
</evidence>
<reference evidence="2 3" key="1">
    <citation type="journal article" date="2019" name="Syst. Appl. Microbiol.">
        <title>Microvirga tunisiensis sp. nov., a root nodule symbiotic bacterium isolated from Lupinus micranthus and L. luteus grown in Northern Tunisia.</title>
        <authorList>
            <person name="Msaddak A."/>
            <person name="Rejili M."/>
            <person name="Duran D."/>
            <person name="Mars M."/>
            <person name="Palacios J.M."/>
            <person name="Ruiz-Argueso T."/>
            <person name="Rey L."/>
            <person name="Imperial J."/>
        </authorList>
    </citation>
    <scope>NUCLEOTIDE SEQUENCE [LARGE SCALE GENOMIC DNA]</scope>
    <source>
        <strain evidence="2 3">Lmie10</strain>
    </source>
</reference>